<proteinExistence type="predicted"/>
<protein>
    <submittedName>
        <fullName evidence="2">Uncharacterized protein</fullName>
    </submittedName>
</protein>
<organism evidence="2 3">
    <name type="scientific">Apatococcus lobatus</name>
    <dbReference type="NCBI Taxonomy" id="904363"/>
    <lineage>
        <taxon>Eukaryota</taxon>
        <taxon>Viridiplantae</taxon>
        <taxon>Chlorophyta</taxon>
        <taxon>core chlorophytes</taxon>
        <taxon>Trebouxiophyceae</taxon>
        <taxon>Chlorellales</taxon>
        <taxon>Chlorellaceae</taxon>
        <taxon>Apatococcus</taxon>
    </lineage>
</organism>
<feature type="compositionally biased region" description="Basic and acidic residues" evidence="1">
    <location>
        <begin position="82"/>
        <end position="118"/>
    </location>
</feature>
<feature type="region of interest" description="Disordered" evidence="1">
    <location>
        <begin position="75"/>
        <end position="118"/>
    </location>
</feature>
<dbReference type="EMBL" id="JALJOS010000004">
    <property type="protein sequence ID" value="KAK9840460.1"/>
    <property type="molecule type" value="Genomic_DNA"/>
</dbReference>
<dbReference type="AlphaFoldDB" id="A0AAW1S378"/>
<name>A0AAW1S378_9CHLO</name>
<keyword evidence="3" id="KW-1185">Reference proteome</keyword>
<gene>
    <name evidence="2" type="ORF">WJX74_010166</name>
</gene>
<evidence type="ECO:0000313" key="3">
    <source>
        <dbReference type="Proteomes" id="UP001438707"/>
    </source>
</evidence>
<reference evidence="2 3" key="1">
    <citation type="journal article" date="2024" name="Nat. Commun.">
        <title>Phylogenomics reveals the evolutionary origins of lichenization in chlorophyte algae.</title>
        <authorList>
            <person name="Puginier C."/>
            <person name="Libourel C."/>
            <person name="Otte J."/>
            <person name="Skaloud P."/>
            <person name="Haon M."/>
            <person name="Grisel S."/>
            <person name="Petersen M."/>
            <person name="Berrin J.G."/>
            <person name="Delaux P.M."/>
            <person name="Dal Grande F."/>
            <person name="Keller J."/>
        </authorList>
    </citation>
    <scope>NUCLEOTIDE SEQUENCE [LARGE SCALE GENOMIC DNA]</scope>
    <source>
        <strain evidence="2 3">SAG 2145</strain>
    </source>
</reference>
<accession>A0AAW1S378</accession>
<comment type="caution">
    <text evidence="2">The sequence shown here is derived from an EMBL/GenBank/DDBJ whole genome shotgun (WGS) entry which is preliminary data.</text>
</comment>
<sequence>MQATLPTACNVRPTRSVKRSVQCSAISRPDTVRVNRRSAAAFIGLLPALAAGAAFAKDADDSRRAAEERKAALKAAATGMKETGKPEEVFKDSKYAVSEDKSPNVHTRQEEGVRKSGS</sequence>
<evidence type="ECO:0000256" key="1">
    <source>
        <dbReference type="SAM" id="MobiDB-lite"/>
    </source>
</evidence>
<dbReference type="Proteomes" id="UP001438707">
    <property type="component" value="Unassembled WGS sequence"/>
</dbReference>
<evidence type="ECO:0000313" key="2">
    <source>
        <dbReference type="EMBL" id="KAK9840460.1"/>
    </source>
</evidence>